<sequence length="145" mass="17099">MKKILLFVTLTLLVNCSFNQTFSNRESDRDDAEKISKKIYWELLQGTNKDKIYELFSDKFFEVTSKDQLDKLISDSQQEYGIIKENNLEHWETLVVKGSNSKSEYLLTYNVTREYGTTKETFSMLKEDENIKIVGYHINYILPDN</sequence>
<evidence type="ECO:0000313" key="2">
    <source>
        <dbReference type="Proteomes" id="UP000256512"/>
    </source>
</evidence>
<dbReference type="Proteomes" id="UP000256512">
    <property type="component" value="Unassembled WGS sequence"/>
</dbReference>
<dbReference type="RefSeq" id="WP_115949712.1">
    <property type="nucleotide sequence ID" value="NZ_QNVS01000015.1"/>
</dbReference>
<name>A0A3D9BNV8_9FLAO</name>
<keyword evidence="2" id="KW-1185">Reference proteome</keyword>
<dbReference type="AlphaFoldDB" id="A0A3D9BNV8"/>
<evidence type="ECO:0000313" key="1">
    <source>
        <dbReference type="EMBL" id="REC55198.1"/>
    </source>
</evidence>
<proteinExistence type="predicted"/>
<evidence type="ECO:0008006" key="3">
    <source>
        <dbReference type="Google" id="ProtNLM"/>
    </source>
</evidence>
<accession>A0A3D9BNV8</accession>
<organism evidence="1 2">
    <name type="scientific">Chryseobacterium piscium</name>
    <dbReference type="NCBI Taxonomy" id="333702"/>
    <lineage>
        <taxon>Bacteria</taxon>
        <taxon>Pseudomonadati</taxon>
        <taxon>Bacteroidota</taxon>
        <taxon>Flavobacteriia</taxon>
        <taxon>Flavobacteriales</taxon>
        <taxon>Weeksellaceae</taxon>
        <taxon>Chryseobacterium group</taxon>
        <taxon>Chryseobacterium</taxon>
    </lineage>
</organism>
<comment type="caution">
    <text evidence="1">The sequence shown here is derived from an EMBL/GenBank/DDBJ whole genome shotgun (WGS) entry which is preliminary data.</text>
</comment>
<protein>
    <recommendedName>
        <fullName evidence="3">DUF4019 domain-containing protein</fullName>
    </recommendedName>
</protein>
<reference evidence="1 2" key="1">
    <citation type="journal article" date="2006" name="Int. J. Syst. Evol. Microbiol.">
        <title>Chryseobacterium piscium sp. nov., isolated from fish of the South Atlantic Ocean off South Africa.</title>
        <authorList>
            <person name="de Beer H."/>
            <person name="Hugo C.J."/>
            <person name="Jooste P.J."/>
            <person name="Vancanneyt M."/>
            <person name="Coenye T."/>
            <person name="Vandamme P."/>
        </authorList>
    </citation>
    <scope>NUCLEOTIDE SEQUENCE [LARGE SCALE GENOMIC DNA]</scope>
    <source>
        <strain evidence="1 2">CCUG 51923</strain>
    </source>
</reference>
<gene>
    <name evidence="1" type="ORF">DRF62_07155</name>
</gene>
<dbReference type="EMBL" id="QNVS01000015">
    <property type="protein sequence ID" value="REC55198.1"/>
    <property type="molecule type" value="Genomic_DNA"/>
</dbReference>